<dbReference type="Gene3D" id="1.25.40.10">
    <property type="entry name" value="Tetratricopeptide repeat domain"/>
    <property type="match status" value="1"/>
</dbReference>
<reference evidence="3 4" key="1">
    <citation type="journal article" date="2018" name="MBio">
        <title>Comparative Genomics Reveals the Core Gene Toolbox for the Fungus-Insect Symbiosis.</title>
        <authorList>
            <person name="Wang Y."/>
            <person name="Stata M."/>
            <person name="Wang W."/>
            <person name="Stajich J.E."/>
            <person name="White M.M."/>
            <person name="Moncalvo J.M."/>
        </authorList>
    </citation>
    <scope>NUCLEOTIDE SEQUENCE [LARGE SCALE GENOMIC DNA]</scope>
    <source>
        <strain evidence="3 4">SWE-8-4</strain>
    </source>
</reference>
<keyword evidence="2" id="KW-0802">TPR repeat</keyword>
<dbReference type="GO" id="GO:0051879">
    <property type="term" value="F:Hsp90 protein binding"/>
    <property type="evidence" value="ECO:0007669"/>
    <property type="project" value="TreeGrafter"/>
</dbReference>
<dbReference type="SMART" id="SM00028">
    <property type="entry name" value="TPR"/>
    <property type="match status" value="3"/>
</dbReference>
<dbReference type="OrthoDB" id="433738at2759"/>
<sequence length="211" mass="24007">MTLELKPYGARPTFPVEKDAARFELEGYKNMVIADSLFQCKTHFLQVCAECDVDYSLENFLSKQMSHDGRGIPHPSPEIHKKVQDLKNQGNSFFRTKNFAEAAAKYSEALNLSNQRPPWDSGQIISEETSVLYCNRAACFLEIGKYAEAFWDTEVVIKLKRSWGKAHYRRGKALFMLARYKESIESFELAIVFGSDGPETTKALKSAKDMI</sequence>
<keyword evidence="4" id="KW-1185">Reference proteome</keyword>
<dbReference type="InterPro" id="IPR019734">
    <property type="entry name" value="TPR_rpt"/>
</dbReference>
<protein>
    <submittedName>
        <fullName evidence="3">Uncharacterized protein</fullName>
    </submittedName>
</protein>
<evidence type="ECO:0000313" key="4">
    <source>
        <dbReference type="Proteomes" id="UP000245383"/>
    </source>
</evidence>
<dbReference type="PANTHER" id="PTHR22904">
    <property type="entry name" value="TPR REPEAT CONTAINING PROTEIN"/>
    <property type="match status" value="1"/>
</dbReference>
<name>A0A2T9Z0H7_9FUNG</name>
<dbReference type="EMBL" id="MBFR01000003">
    <property type="protein sequence ID" value="PVU98112.1"/>
    <property type="molecule type" value="Genomic_DNA"/>
</dbReference>
<comment type="caution">
    <text evidence="3">The sequence shown here is derived from an EMBL/GenBank/DDBJ whole genome shotgun (WGS) entry which is preliminary data.</text>
</comment>
<accession>A0A2T9Z0H7</accession>
<dbReference type="STRING" id="133385.A0A2T9Z0H7"/>
<proteinExistence type="predicted"/>
<dbReference type="InterPro" id="IPR011990">
    <property type="entry name" value="TPR-like_helical_dom_sf"/>
</dbReference>
<gene>
    <name evidence="3" type="ORF">BB561_000100</name>
</gene>
<evidence type="ECO:0000256" key="1">
    <source>
        <dbReference type="ARBA" id="ARBA00022737"/>
    </source>
</evidence>
<organism evidence="3 4">
    <name type="scientific">Smittium simulii</name>
    <dbReference type="NCBI Taxonomy" id="133385"/>
    <lineage>
        <taxon>Eukaryota</taxon>
        <taxon>Fungi</taxon>
        <taxon>Fungi incertae sedis</taxon>
        <taxon>Zoopagomycota</taxon>
        <taxon>Kickxellomycotina</taxon>
        <taxon>Harpellomycetes</taxon>
        <taxon>Harpellales</taxon>
        <taxon>Legeriomycetaceae</taxon>
        <taxon>Smittium</taxon>
    </lineage>
</organism>
<keyword evidence="1" id="KW-0677">Repeat</keyword>
<dbReference type="SUPFAM" id="SSF48452">
    <property type="entry name" value="TPR-like"/>
    <property type="match status" value="1"/>
</dbReference>
<dbReference type="AlphaFoldDB" id="A0A2T9Z0H7"/>
<evidence type="ECO:0000313" key="3">
    <source>
        <dbReference type="EMBL" id="PVU98112.1"/>
    </source>
</evidence>
<evidence type="ECO:0000256" key="2">
    <source>
        <dbReference type="ARBA" id="ARBA00022803"/>
    </source>
</evidence>
<dbReference type="Proteomes" id="UP000245383">
    <property type="component" value="Unassembled WGS sequence"/>
</dbReference>
<dbReference type="PANTHER" id="PTHR22904:SF523">
    <property type="entry name" value="STRESS-INDUCED-PHOSPHOPROTEIN 1"/>
    <property type="match status" value="1"/>
</dbReference>